<keyword evidence="8" id="KW-0256">Endoplasmic reticulum</keyword>
<dbReference type="EMBL" id="JAYWIO010000002">
    <property type="protein sequence ID" value="KAK7281155.1"/>
    <property type="molecule type" value="Genomic_DNA"/>
</dbReference>
<dbReference type="PANTHER" id="PTHR10705:SF0">
    <property type="entry name" value="DOLICHYL-DIPHOSPHOOLIGOSACCHARIDE--PROTEIN GLYCOSYLTRANSFERASE SUBUNIT DAD1"/>
    <property type="match status" value="1"/>
</dbReference>
<reference evidence="12 13" key="1">
    <citation type="submission" date="2024-01" db="EMBL/GenBank/DDBJ databases">
        <title>The genomes of 5 underutilized Papilionoideae crops provide insights into root nodulation and disease resistanc.</title>
        <authorList>
            <person name="Yuan L."/>
        </authorList>
    </citation>
    <scope>NUCLEOTIDE SEQUENCE [LARGE SCALE GENOMIC DNA]</scope>
    <source>
        <strain evidence="12">ZHUSHIDOU_FW_LH</strain>
        <tissue evidence="12">Leaf</tissue>
    </source>
</reference>
<accession>A0AAN9IKG2</accession>
<evidence type="ECO:0000256" key="8">
    <source>
        <dbReference type="ARBA" id="ARBA00022824"/>
    </source>
</evidence>
<feature type="transmembrane region" description="Helical" evidence="11">
    <location>
        <begin position="98"/>
        <end position="115"/>
    </location>
</feature>
<evidence type="ECO:0000256" key="4">
    <source>
        <dbReference type="ARBA" id="ARBA00009386"/>
    </source>
</evidence>
<comment type="subunit">
    <text evidence="5">Component of the oligosaccharyltransferase (OST) complex.</text>
</comment>
<dbReference type="InterPro" id="IPR003038">
    <property type="entry name" value="DAD/Ost2"/>
</dbReference>
<keyword evidence="9 11" id="KW-1133">Transmembrane helix</keyword>
<keyword evidence="6 11" id="KW-0812">Transmembrane</keyword>
<comment type="caution">
    <text evidence="12">The sequence shown here is derived from an EMBL/GenBank/DDBJ whole genome shotgun (WGS) entry which is preliminary data.</text>
</comment>
<gene>
    <name evidence="12" type="ORF">RIF29_08886</name>
</gene>
<evidence type="ECO:0000256" key="10">
    <source>
        <dbReference type="ARBA" id="ARBA00023136"/>
    </source>
</evidence>
<name>A0AAN9IKG2_CROPI</name>
<comment type="pathway">
    <text evidence="3">Protein modification; protein glycosylation.</text>
</comment>
<keyword evidence="7" id="KW-0053">Apoptosis</keyword>
<dbReference type="GO" id="GO:0008250">
    <property type="term" value="C:oligosaccharyltransferase complex"/>
    <property type="evidence" value="ECO:0007669"/>
    <property type="project" value="InterPro"/>
</dbReference>
<evidence type="ECO:0000256" key="1">
    <source>
        <dbReference type="ARBA" id="ARBA00002791"/>
    </source>
</evidence>
<keyword evidence="13" id="KW-1185">Reference proteome</keyword>
<dbReference type="AlphaFoldDB" id="A0AAN9IKG2"/>
<evidence type="ECO:0000256" key="7">
    <source>
        <dbReference type="ARBA" id="ARBA00022703"/>
    </source>
</evidence>
<comment type="function">
    <text evidence="1">Subunit of the oligosaccharyl transferase (OST) complex that catalyzes the initial transfer of a defined glycan (Glc(3)Man(9)GlcNAc(2) in eukaryotes) from the lipid carrier dolichol-pyrophosphate to an asparagine residue within an Asn-X-Ser/Thr consensus motif in nascent polypeptide chains, the first step in protein N-glycosylation. N-glycosylation occurs cotranslationally and the complex associates with the Sec61 complex at the channel-forming translocon complex that mediates protein translocation across the endoplasmic reticulum (ER). All subunits are required for a maximal enzyme activity.</text>
</comment>
<organism evidence="12 13">
    <name type="scientific">Crotalaria pallida</name>
    <name type="common">Smooth rattlebox</name>
    <name type="synonym">Crotalaria striata</name>
    <dbReference type="NCBI Taxonomy" id="3830"/>
    <lineage>
        <taxon>Eukaryota</taxon>
        <taxon>Viridiplantae</taxon>
        <taxon>Streptophyta</taxon>
        <taxon>Embryophyta</taxon>
        <taxon>Tracheophyta</taxon>
        <taxon>Spermatophyta</taxon>
        <taxon>Magnoliopsida</taxon>
        <taxon>eudicotyledons</taxon>
        <taxon>Gunneridae</taxon>
        <taxon>Pentapetalae</taxon>
        <taxon>rosids</taxon>
        <taxon>fabids</taxon>
        <taxon>Fabales</taxon>
        <taxon>Fabaceae</taxon>
        <taxon>Papilionoideae</taxon>
        <taxon>50 kb inversion clade</taxon>
        <taxon>genistoids sensu lato</taxon>
        <taxon>core genistoids</taxon>
        <taxon>Crotalarieae</taxon>
        <taxon>Crotalaria</taxon>
    </lineage>
</organism>
<dbReference type="GO" id="GO:0006487">
    <property type="term" value="P:protein N-linked glycosylation"/>
    <property type="evidence" value="ECO:0007669"/>
    <property type="project" value="TreeGrafter"/>
</dbReference>
<protein>
    <submittedName>
        <fullName evidence="12">Uncharacterized protein</fullName>
    </submittedName>
</protein>
<comment type="similarity">
    <text evidence="4">Belongs to the DAD/OST2 family.</text>
</comment>
<evidence type="ECO:0000256" key="9">
    <source>
        <dbReference type="ARBA" id="ARBA00022989"/>
    </source>
</evidence>
<comment type="subcellular location">
    <subcellularLocation>
        <location evidence="2">Endoplasmic reticulum membrane</location>
        <topology evidence="2">Multi-pass membrane protein</topology>
    </subcellularLocation>
</comment>
<evidence type="ECO:0000256" key="3">
    <source>
        <dbReference type="ARBA" id="ARBA00004922"/>
    </source>
</evidence>
<evidence type="ECO:0000256" key="5">
    <source>
        <dbReference type="ARBA" id="ARBA00011157"/>
    </source>
</evidence>
<dbReference type="PANTHER" id="PTHR10705">
    <property type="entry name" value="DOLICHYL-DIPHOSPHOOLIGOSACCHARIDE--PROTEIN GLYCOSYLTRANSFERASE SUBUNIT DAD1"/>
    <property type="match status" value="1"/>
</dbReference>
<sequence length="116" mass="13114">MKKKPRVSATASTFGARSVKMERMTSKDAQDLCSALRSAYSATPTNLKFNVEKESKSECNCVYFWRSVKMARSTSKDAQDLFRALWSAYSATPTNLKIIDLYVMFAVFTALIQVLY</sequence>
<evidence type="ECO:0000256" key="11">
    <source>
        <dbReference type="SAM" id="Phobius"/>
    </source>
</evidence>
<evidence type="ECO:0000313" key="12">
    <source>
        <dbReference type="EMBL" id="KAK7281155.1"/>
    </source>
</evidence>
<dbReference type="Proteomes" id="UP001372338">
    <property type="component" value="Unassembled WGS sequence"/>
</dbReference>
<keyword evidence="10 11" id="KW-0472">Membrane</keyword>
<proteinExistence type="inferred from homology"/>
<evidence type="ECO:0000256" key="2">
    <source>
        <dbReference type="ARBA" id="ARBA00004477"/>
    </source>
</evidence>
<evidence type="ECO:0000256" key="6">
    <source>
        <dbReference type="ARBA" id="ARBA00022692"/>
    </source>
</evidence>
<evidence type="ECO:0000313" key="13">
    <source>
        <dbReference type="Proteomes" id="UP001372338"/>
    </source>
</evidence>